<dbReference type="InterPro" id="IPR040213">
    <property type="entry name" value="GIR2-like"/>
</dbReference>
<evidence type="ECO:0000313" key="2">
    <source>
        <dbReference type="EMBL" id="KAB2081548.1"/>
    </source>
</evidence>
<feature type="compositionally biased region" description="Basic and acidic residues" evidence="1">
    <location>
        <begin position="80"/>
        <end position="89"/>
    </location>
</feature>
<accession>A0A5J5VND5</accession>
<dbReference type="EMBL" id="CM018206">
    <property type="protein sequence ID" value="KAB2081548.1"/>
    <property type="molecule type" value="Genomic_DNA"/>
</dbReference>
<proteinExistence type="predicted"/>
<keyword evidence="3" id="KW-1185">Reference proteome</keyword>
<evidence type="ECO:0000313" key="3">
    <source>
        <dbReference type="Proteomes" id="UP000327439"/>
    </source>
</evidence>
<reference evidence="3" key="1">
    <citation type="journal article" date="2020" name="Nat. Genet.">
        <title>Genomic diversifications of five Gossypium allopolyploid species and their impact on cotton improvement.</title>
        <authorList>
            <person name="Chen Z.J."/>
            <person name="Sreedasyam A."/>
            <person name="Ando A."/>
            <person name="Song Q."/>
            <person name="De Santiago L.M."/>
            <person name="Hulse-Kemp A.M."/>
            <person name="Ding M."/>
            <person name="Ye W."/>
            <person name="Kirkbride R.C."/>
            <person name="Jenkins J."/>
            <person name="Plott C."/>
            <person name="Lovell J."/>
            <person name="Lin Y.M."/>
            <person name="Vaughn R."/>
            <person name="Liu B."/>
            <person name="Simpson S."/>
            <person name="Scheffler B.E."/>
            <person name="Wen L."/>
            <person name="Saski C.A."/>
            <person name="Grover C.E."/>
            <person name="Hu G."/>
            <person name="Conover J.L."/>
            <person name="Carlson J.W."/>
            <person name="Shu S."/>
            <person name="Boston L.B."/>
            <person name="Williams M."/>
            <person name="Peterson D.G."/>
            <person name="McGee K."/>
            <person name="Jones D.C."/>
            <person name="Wendel J.F."/>
            <person name="Stelly D.M."/>
            <person name="Grimwood J."/>
            <person name="Schmutz J."/>
        </authorList>
    </citation>
    <scope>NUCLEOTIDE SEQUENCE [LARGE SCALE GENOMIC DNA]</scope>
    <source>
        <strain evidence="3">cv. 3-79</strain>
    </source>
</reference>
<feature type="compositionally biased region" description="Polar residues" evidence="1">
    <location>
        <begin position="90"/>
        <end position="99"/>
    </location>
</feature>
<gene>
    <name evidence="2" type="ORF">ES319_A05G139900v1</name>
</gene>
<feature type="compositionally biased region" description="Acidic residues" evidence="1">
    <location>
        <begin position="57"/>
        <end position="79"/>
    </location>
</feature>
<dbReference type="PANTHER" id="PTHR12292">
    <property type="entry name" value="RWD DOMAIN-CONTAINING PROTEIN"/>
    <property type="match status" value="1"/>
</dbReference>
<name>A0A5J5VND5_GOSBA</name>
<dbReference type="OrthoDB" id="1000905at2759"/>
<feature type="region of interest" description="Disordered" evidence="1">
    <location>
        <begin position="44"/>
        <end position="99"/>
    </location>
</feature>
<organism evidence="2 3">
    <name type="scientific">Gossypium barbadense</name>
    <name type="common">Sea Island cotton</name>
    <name type="synonym">Hibiscus barbadensis</name>
    <dbReference type="NCBI Taxonomy" id="3634"/>
    <lineage>
        <taxon>Eukaryota</taxon>
        <taxon>Viridiplantae</taxon>
        <taxon>Streptophyta</taxon>
        <taxon>Embryophyta</taxon>
        <taxon>Tracheophyta</taxon>
        <taxon>Spermatophyta</taxon>
        <taxon>Magnoliopsida</taxon>
        <taxon>eudicotyledons</taxon>
        <taxon>Gunneridae</taxon>
        <taxon>Pentapetalae</taxon>
        <taxon>rosids</taxon>
        <taxon>malvids</taxon>
        <taxon>Malvales</taxon>
        <taxon>Malvaceae</taxon>
        <taxon>Malvoideae</taxon>
        <taxon>Gossypium</taxon>
    </lineage>
</organism>
<dbReference type="Proteomes" id="UP000327439">
    <property type="component" value="Chromosome A05"/>
</dbReference>
<sequence>MAKMLVLTMPKKKRLPKMRLIPESALTAPKEKKLIGRQWFENGRASAKGASPVREGYDEEDEEDIDLDNNDFEDDEEDMLDHYLAEKPDTSSLSSKRTA</sequence>
<evidence type="ECO:0000256" key="1">
    <source>
        <dbReference type="SAM" id="MobiDB-lite"/>
    </source>
</evidence>
<protein>
    <submittedName>
        <fullName evidence="2">Uncharacterized protein</fullName>
    </submittedName>
</protein>
<dbReference type="AlphaFoldDB" id="A0A5J5VND5"/>